<name>A0A8J7U7R2_9BACT</name>
<gene>
    <name evidence="5" type="ORF">J3U88_24595</name>
</gene>
<reference evidence="5" key="1">
    <citation type="submission" date="2021-03" db="EMBL/GenBank/DDBJ databases">
        <authorList>
            <person name="Wang G."/>
        </authorList>
    </citation>
    <scope>NUCLEOTIDE SEQUENCE</scope>
    <source>
        <strain evidence="5">KCTC 12899</strain>
    </source>
</reference>
<dbReference type="PANTHER" id="PTHR42756">
    <property type="entry name" value="TRANSCRIPTIONAL REGULATOR, MARR"/>
    <property type="match status" value="1"/>
</dbReference>
<dbReference type="AlphaFoldDB" id="A0A8J7U7R2"/>
<dbReference type="SMART" id="SM00347">
    <property type="entry name" value="HTH_MARR"/>
    <property type="match status" value="1"/>
</dbReference>
<dbReference type="InterPro" id="IPR000835">
    <property type="entry name" value="HTH_MarR-typ"/>
</dbReference>
<dbReference type="Pfam" id="PF12802">
    <property type="entry name" value="MarR_2"/>
    <property type="match status" value="1"/>
</dbReference>
<dbReference type="PROSITE" id="PS50995">
    <property type="entry name" value="HTH_MARR_2"/>
    <property type="match status" value="1"/>
</dbReference>
<dbReference type="PANTHER" id="PTHR42756:SF1">
    <property type="entry name" value="TRANSCRIPTIONAL REPRESSOR OF EMRAB OPERON"/>
    <property type="match status" value="1"/>
</dbReference>
<keyword evidence="2" id="KW-0238">DNA-binding</keyword>
<dbReference type="InterPro" id="IPR036388">
    <property type="entry name" value="WH-like_DNA-bd_sf"/>
</dbReference>
<dbReference type="SUPFAM" id="SSF46785">
    <property type="entry name" value="Winged helix' DNA-binding domain"/>
    <property type="match status" value="1"/>
</dbReference>
<comment type="caution">
    <text evidence="5">The sequence shown here is derived from an EMBL/GenBank/DDBJ whole genome shotgun (WGS) entry which is preliminary data.</text>
</comment>
<dbReference type="Gene3D" id="1.10.10.10">
    <property type="entry name" value="Winged helix-like DNA-binding domain superfamily/Winged helix DNA-binding domain"/>
    <property type="match status" value="1"/>
</dbReference>
<sequence length="164" mass="18734">MAKKECEPCIFFAFRRVDRLMGQIYDPFLAKVGLKATQFTLLRALDTLGEATLPMLSEALTIDRTTLTRNLQLMEKRGWVAIRAGLDRRTRFITLTAGGETKLAEALPYWQQAQDGIYELYGRENWLALRENLNQMVAQIAALPATMQERMQRPDDAARPDENP</sequence>
<organism evidence="5 6">
    <name type="scientific">Acanthopleuribacter pedis</name>
    <dbReference type="NCBI Taxonomy" id="442870"/>
    <lineage>
        <taxon>Bacteria</taxon>
        <taxon>Pseudomonadati</taxon>
        <taxon>Acidobacteriota</taxon>
        <taxon>Holophagae</taxon>
        <taxon>Acanthopleuribacterales</taxon>
        <taxon>Acanthopleuribacteraceae</taxon>
        <taxon>Acanthopleuribacter</taxon>
    </lineage>
</organism>
<evidence type="ECO:0000256" key="1">
    <source>
        <dbReference type="ARBA" id="ARBA00023015"/>
    </source>
</evidence>
<proteinExistence type="predicted"/>
<evidence type="ECO:0000256" key="2">
    <source>
        <dbReference type="ARBA" id="ARBA00023125"/>
    </source>
</evidence>
<dbReference type="GO" id="GO:0003700">
    <property type="term" value="F:DNA-binding transcription factor activity"/>
    <property type="evidence" value="ECO:0007669"/>
    <property type="project" value="InterPro"/>
</dbReference>
<evidence type="ECO:0000259" key="4">
    <source>
        <dbReference type="PROSITE" id="PS50995"/>
    </source>
</evidence>
<keyword evidence="1" id="KW-0805">Transcription regulation</keyword>
<evidence type="ECO:0000313" key="5">
    <source>
        <dbReference type="EMBL" id="MBO1321681.1"/>
    </source>
</evidence>
<evidence type="ECO:0000256" key="3">
    <source>
        <dbReference type="ARBA" id="ARBA00023163"/>
    </source>
</evidence>
<accession>A0A8J7U7R2</accession>
<protein>
    <submittedName>
        <fullName evidence="5">Winged helix-turn-helix transcriptional regulator</fullName>
    </submittedName>
</protein>
<dbReference type="InterPro" id="IPR036390">
    <property type="entry name" value="WH_DNA-bd_sf"/>
</dbReference>
<feature type="domain" description="HTH marR-type" evidence="4">
    <location>
        <begin position="7"/>
        <end position="142"/>
    </location>
</feature>
<evidence type="ECO:0000313" key="6">
    <source>
        <dbReference type="Proteomes" id="UP000664417"/>
    </source>
</evidence>
<keyword evidence="3" id="KW-0804">Transcription</keyword>
<keyword evidence="6" id="KW-1185">Reference proteome</keyword>
<dbReference type="RefSeq" id="WP_207861654.1">
    <property type="nucleotide sequence ID" value="NZ_JAFREP010000026.1"/>
</dbReference>
<dbReference type="GO" id="GO:0003677">
    <property type="term" value="F:DNA binding"/>
    <property type="evidence" value="ECO:0007669"/>
    <property type="project" value="UniProtKB-KW"/>
</dbReference>
<dbReference type="EMBL" id="JAFREP010000026">
    <property type="protein sequence ID" value="MBO1321681.1"/>
    <property type="molecule type" value="Genomic_DNA"/>
</dbReference>
<dbReference type="Proteomes" id="UP000664417">
    <property type="component" value="Unassembled WGS sequence"/>
</dbReference>